<proteinExistence type="inferred from homology"/>
<evidence type="ECO:0000313" key="10">
    <source>
        <dbReference type="EMBL" id="CAG8950023.1"/>
    </source>
</evidence>
<sequence>MTLDSEFKQDQKVPSGDTSNASYDLSGFQELELTNLERRVLRKTDLVVLPMMCLVFFFQYLDKQSLAYASVYGLITDLKLVGTQYSWTSSMFYVGQLVSELPFMYLMSRFPLSKFVGITIIIWGGVCMCLAAPTTYSGFLAVRVFLGFAEGAVSPAFITITSIWYKKSEHPLRIGCWITCNAIAQVVGALLMYGIGEHNNTSFASWRIMFIVCGACTSAVGVLFYFIMPSGPDTAWFFTPEERLAASRRLAEDHDGGDKTNFSMEQLKEAIWDFKSYAAFAFGILVTAPSPVLTFASLMIKQLGYTSGEALLYGCPSGAVQIVAIWIGIVACFLFPNRRCVIVVALVLIPLVGCIMLLALPLKGWPIIVGAWLGSCISSIFSITMSLNASNVRGNTKRSIINTLYFVGYCTGCIGFPQLWSTTTAPRYLAGLAVSVASWGILIFLVLFYWFKGSRENQRRDALQEGSITTYEAGSDVTDKQDLTFRYST</sequence>
<dbReference type="InterPro" id="IPR020846">
    <property type="entry name" value="MFS_dom"/>
</dbReference>
<protein>
    <recommendedName>
        <fullName evidence="9">Major facilitator superfamily (MFS) profile domain-containing protein</fullName>
    </recommendedName>
</protein>
<dbReference type="PROSITE" id="PS50850">
    <property type="entry name" value="MFS"/>
    <property type="match status" value="1"/>
</dbReference>
<feature type="transmembrane region" description="Helical" evidence="8">
    <location>
        <begin position="432"/>
        <end position="451"/>
    </location>
</feature>
<feature type="transmembrane region" description="Helical" evidence="8">
    <location>
        <begin position="310"/>
        <end position="334"/>
    </location>
</feature>
<dbReference type="FunFam" id="1.20.1250.20:FF:000064">
    <property type="entry name" value="MFS allantoate transporter"/>
    <property type="match status" value="1"/>
</dbReference>
<comment type="subcellular location">
    <subcellularLocation>
        <location evidence="1">Membrane</location>
        <topology evidence="1">Multi-pass membrane protein</topology>
    </subcellularLocation>
</comment>
<evidence type="ECO:0000259" key="9">
    <source>
        <dbReference type="PROSITE" id="PS50850"/>
    </source>
</evidence>
<evidence type="ECO:0000256" key="1">
    <source>
        <dbReference type="ARBA" id="ARBA00004141"/>
    </source>
</evidence>
<evidence type="ECO:0000256" key="3">
    <source>
        <dbReference type="ARBA" id="ARBA00022692"/>
    </source>
</evidence>
<dbReference type="InterPro" id="IPR011701">
    <property type="entry name" value="MFS"/>
</dbReference>
<accession>A0A9N9KNR5</accession>
<dbReference type="PANTHER" id="PTHR43791">
    <property type="entry name" value="PERMEASE-RELATED"/>
    <property type="match status" value="1"/>
</dbReference>
<organism evidence="10 11">
    <name type="scientific">Hymenoscyphus fraxineus</name>
    <dbReference type="NCBI Taxonomy" id="746836"/>
    <lineage>
        <taxon>Eukaryota</taxon>
        <taxon>Fungi</taxon>
        <taxon>Dikarya</taxon>
        <taxon>Ascomycota</taxon>
        <taxon>Pezizomycotina</taxon>
        <taxon>Leotiomycetes</taxon>
        <taxon>Helotiales</taxon>
        <taxon>Helotiaceae</taxon>
        <taxon>Hymenoscyphus</taxon>
    </lineage>
</organism>
<dbReference type="PANTHER" id="PTHR43791:SF103">
    <property type="entry name" value="MAJOR FACILITATOR SUPERFAMILY (MFS) PROFILE DOMAIN-CONTAINING PROTEIN-RELATED"/>
    <property type="match status" value="1"/>
</dbReference>
<feature type="transmembrane region" description="Helical" evidence="8">
    <location>
        <begin position="208"/>
        <end position="228"/>
    </location>
</feature>
<comment type="similarity">
    <text evidence="6">Belongs to the major facilitator superfamily. Allantoate permease family.</text>
</comment>
<keyword evidence="3 8" id="KW-0812">Transmembrane</keyword>
<keyword evidence="11" id="KW-1185">Reference proteome</keyword>
<feature type="transmembrane region" description="Helical" evidence="8">
    <location>
        <begin position="399"/>
        <end position="420"/>
    </location>
</feature>
<evidence type="ECO:0000313" key="11">
    <source>
        <dbReference type="Proteomes" id="UP000696280"/>
    </source>
</evidence>
<evidence type="ECO:0000256" key="2">
    <source>
        <dbReference type="ARBA" id="ARBA00022448"/>
    </source>
</evidence>
<dbReference type="EMBL" id="CAJVRL010000025">
    <property type="protein sequence ID" value="CAG8950023.1"/>
    <property type="molecule type" value="Genomic_DNA"/>
</dbReference>
<dbReference type="SUPFAM" id="SSF103473">
    <property type="entry name" value="MFS general substrate transporter"/>
    <property type="match status" value="1"/>
</dbReference>
<feature type="transmembrane region" description="Helical" evidence="8">
    <location>
        <begin position="140"/>
        <end position="164"/>
    </location>
</feature>
<evidence type="ECO:0000256" key="5">
    <source>
        <dbReference type="ARBA" id="ARBA00023136"/>
    </source>
</evidence>
<dbReference type="GO" id="GO:0022857">
    <property type="term" value="F:transmembrane transporter activity"/>
    <property type="evidence" value="ECO:0007669"/>
    <property type="project" value="InterPro"/>
</dbReference>
<name>A0A9N9KNR5_9HELO</name>
<feature type="transmembrane region" description="Helical" evidence="8">
    <location>
        <begin position="341"/>
        <end position="359"/>
    </location>
</feature>
<dbReference type="OrthoDB" id="6730379at2759"/>
<keyword evidence="5 8" id="KW-0472">Membrane</keyword>
<evidence type="ECO:0000256" key="4">
    <source>
        <dbReference type="ARBA" id="ARBA00022989"/>
    </source>
</evidence>
<feature type="region of interest" description="Disordered" evidence="7">
    <location>
        <begin position="1"/>
        <end position="21"/>
    </location>
</feature>
<evidence type="ECO:0000256" key="8">
    <source>
        <dbReference type="SAM" id="Phobius"/>
    </source>
</evidence>
<feature type="domain" description="Major facilitator superfamily (MFS) profile" evidence="9">
    <location>
        <begin position="48"/>
        <end position="455"/>
    </location>
</feature>
<dbReference type="InterPro" id="IPR036259">
    <property type="entry name" value="MFS_trans_sf"/>
</dbReference>
<dbReference type="Gene3D" id="1.20.1250.20">
    <property type="entry name" value="MFS general substrate transporter like domains"/>
    <property type="match status" value="1"/>
</dbReference>
<feature type="compositionally biased region" description="Basic and acidic residues" evidence="7">
    <location>
        <begin position="1"/>
        <end position="11"/>
    </location>
</feature>
<evidence type="ECO:0000256" key="7">
    <source>
        <dbReference type="SAM" id="MobiDB-lite"/>
    </source>
</evidence>
<gene>
    <name evidence="10" type="ORF">HYFRA_00004357</name>
</gene>
<dbReference type="AlphaFoldDB" id="A0A9N9KNR5"/>
<comment type="caution">
    <text evidence="10">The sequence shown here is derived from an EMBL/GenBank/DDBJ whole genome shotgun (WGS) entry which is preliminary data.</text>
</comment>
<dbReference type="Pfam" id="PF07690">
    <property type="entry name" value="MFS_1"/>
    <property type="match status" value="1"/>
</dbReference>
<dbReference type="Proteomes" id="UP000696280">
    <property type="component" value="Unassembled WGS sequence"/>
</dbReference>
<dbReference type="GO" id="GO:0016020">
    <property type="term" value="C:membrane"/>
    <property type="evidence" value="ECO:0007669"/>
    <property type="project" value="UniProtKB-SubCell"/>
</dbReference>
<feature type="transmembrane region" description="Helical" evidence="8">
    <location>
        <begin position="115"/>
        <end position="134"/>
    </location>
</feature>
<feature type="transmembrane region" description="Helical" evidence="8">
    <location>
        <begin position="176"/>
        <end position="196"/>
    </location>
</feature>
<feature type="transmembrane region" description="Helical" evidence="8">
    <location>
        <begin position="277"/>
        <end position="298"/>
    </location>
</feature>
<keyword evidence="4 8" id="KW-1133">Transmembrane helix</keyword>
<reference evidence="10" key="1">
    <citation type="submission" date="2021-07" db="EMBL/GenBank/DDBJ databases">
        <authorList>
            <person name="Durling M."/>
        </authorList>
    </citation>
    <scope>NUCLEOTIDE SEQUENCE</scope>
</reference>
<feature type="transmembrane region" description="Helical" evidence="8">
    <location>
        <begin position="365"/>
        <end position="387"/>
    </location>
</feature>
<keyword evidence="2" id="KW-0813">Transport</keyword>
<evidence type="ECO:0000256" key="6">
    <source>
        <dbReference type="ARBA" id="ARBA00037968"/>
    </source>
</evidence>